<feature type="region of interest" description="Disordered" evidence="1">
    <location>
        <begin position="320"/>
        <end position="361"/>
    </location>
</feature>
<comment type="caution">
    <text evidence="2">The sequence shown here is derived from an EMBL/GenBank/DDBJ whole genome shotgun (WGS) entry which is preliminary data.</text>
</comment>
<keyword evidence="3" id="KW-1185">Reference proteome</keyword>
<proteinExistence type="predicted"/>
<name>A0A1R2CAF1_9CILI</name>
<dbReference type="AlphaFoldDB" id="A0A1R2CAF1"/>
<organism evidence="2 3">
    <name type="scientific">Stentor coeruleus</name>
    <dbReference type="NCBI Taxonomy" id="5963"/>
    <lineage>
        <taxon>Eukaryota</taxon>
        <taxon>Sar</taxon>
        <taxon>Alveolata</taxon>
        <taxon>Ciliophora</taxon>
        <taxon>Postciliodesmatophora</taxon>
        <taxon>Heterotrichea</taxon>
        <taxon>Heterotrichida</taxon>
        <taxon>Stentoridae</taxon>
        <taxon>Stentor</taxon>
    </lineage>
</organism>
<gene>
    <name evidence="2" type="ORF">SteCoe_12606</name>
</gene>
<accession>A0A1R2CAF1</accession>
<feature type="compositionally biased region" description="Basic and acidic residues" evidence="1">
    <location>
        <begin position="321"/>
        <end position="330"/>
    </location>
</feature>
<evidence type="ECO:0000313" key="2">
    <source>
        <dbReference type="EMBL" id="OMJ85972.1"/>
    </source>
</evidence>
<dbReference type="EMBL" id="MPUH01000220">
    <property type="protein sequence ID" value="OMJ85972.1"/>
    <property type="molecule type" value="Genomic_DNA"/>
</dbReference>
<evidence type="ECO:0000256" key="1">
    <source>
        <dbReference type="SAM" id="MobiDB-lite"/>
    </source>
</evidence>
<reference evidence="2 3" key="1">
    <citation type="submission" date="2016-11" db="EMBL/GenBank/DDBJ databases">
        <title>The macronuclear genome of Stentor coeruleus: a giant cell with tiny introns.</title>
        <authorList>
            <person name="Slabodnick M."/>
            <person name="Ruby J.G."/>
            <person name="Reiff S.B."/>
            <person name="Swart E.C."/>
            <person name="Gosai S."/>
            <person name="Prabakaran S."/>
            <person name="Witkowska E."/>
            <person name="Larue G.E."/>
            <person name="Fisher S."/>
            <person name="Freeman R.M."/>
            <person name="Gunawardena J."/>
            <person name="Chu W."/>
            <person name="Stover N.A."/>
            <person name="Gregory B.D."/>
            <person name="Nowacki M."/>
            <person name="Derisi J."/>
            <person name="Roy S.W."/>
            <person name="Marshall W.F."/>
            <person name="Sood P."/>
        </authorList>
    </citation>
    <scope>NUCLEOTIDE SEQUENCE [LARGE SCALE GENOMIC DNA]</scope>
    <source>
        <strain evidence="2">WM001</strain>
    </source>
</reference>
<feature type="compositionally biased region" description="Basic residues" evidence="1">
    <location>
        <begin position="331"/>
        <end position="348"/>
    </location>
</feature>
<dbReference type="OrthoDB" id="313002at2759"/>
<sequence>MEHCLKITEYLPIVRPACIITQISPDHPMFIFNEDGVFRAWNSYMKGKGGKFLLNPRPETIQDITLNTEKISKFLRGTLLHSKGFSFASANIAYVQHNSFFAKLRKSTLQPDCFVSPLLYHANNTDVVGCSLIADLPELIYRDNIARTIDISEITEYFNQYMIEIEKKNDEFDPRTLKPQIMIKPKAAYIAEVIKQISDTHGLIVAIVDSSILYAIEEAWKELEKPPKPIKSFMKIPETPEKITLAEYTEKHALLDLMFGPFVHEYFVKYGIFPYTGHGMLGTADGFYETVKDSWRYYYGKHSSALGEHINLLVSARHAKGKTEDIEGKNKAKKMQTKSRAKSRRSKKVKETESEGSDFDN</sequence>
<dbReference type="Proteomes" id="UP000187209">
    <property type="component" value="Unassembled WGS sequence"/>
</dbReference>
<protein>
    <submittedName>
        <fullName evidence="2">Uncharacterized protein</fullName>
    </submittedName>
</protein>
<evidence type="ECO:0000313" key="3">
    <source>
        <dbReference type="Proteomes" id="UP000187209"/>
    </source>
</evidence>